<organism evidence="1 2">
    <name type="scientific">Romanomermis culicivorax</name>
    <name type="common">Nematode worm</name>
    <dbReference type="NCBI Taxonomy" id="13658"/>
    <lineage>
        <taxon>Eukaryota</taxon>
        <taxon>Metazoa</taxon>
        <taxon>Ecdysozoa</taxon>
        <taxon>Nematoda</taxon>
        <taxon>Enoplea</taxon>
        <taxon>Dorylaimia</taxon>
        <taxon>Mermithida</taxon>
        <taxon>Mermithoidea</taxon>
        <taxon>Mermithidae</taxon>
        <taxon>Romanomermis</taxon>
    </lineage>
</organism>
<evidence type="ECO:0000313" key="2">
    <source>
        <dbReference type="WBParaSite" id="nRc.2.0.1.t46128-RA"/>
    </source>
</evidence>
<dbReference type="Proteomes" id="UP000887565">
    <property type="component" value="Unplaced"/>
</dbReference>
<protein>
    <submittedName>
        <fullName evidence="2">Uncharacterized protein</fullName>
    </submittedName>
</protein>
<accession>A0A915L6I3</accession>
<keyword evidence="1" id="KW-1185">Reference proteome</keyword>
<proteinExistence type="predicted"/>
<dbReference type="WBParaSite" id="nRc.2.0.1.t46128-RA">
    <property type="protein sequence ID" value="nRc.2.0.1.t46128-RA"/>
    <property type="gene ID" value="nRc.2.0.1.g46128"/>
</dbReference>
<sequence length="171" mass="17763">MIALVKFASGNGKLFKDALKPLPKMLLTNASKICKKQTENSSAEIHLLLISICVGGGGGGGGGATIAAASTSIIQSSLLAYKYDRLQTWALSTTTEVVPDCEGGGGGGGGGGLFIGSSGTPVALDGVVEASQAFFDKKTECNRWNVTERERNLRSVFDSVKGYTVGRFPQN</sequence>
<dbReference type="AlphaFoldDB" id="A0A915L6I3"/>
<name>A0A915L6I3_ROMCU</name>
<evidence type="ECO:0000313" key="1">
    <source>
        <dbReference type="Proteomes" id="UP000887565"/>
    </source>
</evidence>
<reference evidence="2" key="1">
    <citation type="submission" date="2022-11" db="UniProtKB">
        <authorList>
            <consortium name="WormBaseParasite"/>
        </authorList>
    </citation>
    <scope>IDENTIFICATION</scope>
</reference>